<dbReference type="AlphaFoldDB" id="T1G7N9"/>
<dbReference type="InterPro" id="IPR024855">
    <property type="entry name" value="UNC79"/>
</dbReference>
<reference evidence="1 3" key="2">
    <citation type="journal article" date="2013" name="Nature">
        <title>Insights into bilaterian evolution from three spiralian genomes.</title>
        <authorList>
            <person name="Simakov O."/>
            <person name="Marletaz F."/>
            <person name="Cho S.J."/>
            <person name="Edsinger-Gonzales E."/>
            <person name="Havlak P."/>
            <person name="Hellsten U."/>
            <person name="Kuo D.H."/>
            <person name="Larsson T."/>
            <person name="Lv J."/>
            <person name="Arendt D."/>
            <person name="Savage R."/>
            <person name="Osoegawa K."/>
            <person name="de Jong P."/>
            <person name="Grimwood J."/>
            <person name="Chapman J.A."/>
            <person name="Shapiro H."/>
            <person name="Aerts A."/>
            <person name="Otillar R.P."/>
            <person name="Terry A.Y."/>
            <person name="Boore J.L."/>
            <person name="Grigoriev I.V."/>
            <person name="Lindberg D.R."/>
            <person name="Seaver E.C."/>
            <person name="Weisblat D.A."/>
            <person name="Putnam N.H."/>
            <person name="Rokhsar D.S."/>
        </authorList>
    </citation>
    <scope>NUCLEOTIDE SEQUENCE</scope>
</reference>
<dbReference type="EnsemblMetazoa" id="HelroT90301">
    <property type="protein sequence ID" value="HelroP90301"/>
    <property type="gene ID" value="HelroG90301"/>
</dbReference>
<dbReference type="EMBL" id="KB097701">
    <property type="protein sequence ID" value="ESN91235.1"/>
    <property type="molecule type" value="Genomic_DNA"/>
</dbReference>
<dbReference type="OrthoDB" id="6270916at2759"/>
<evidence type="ECO:0000313" key="2">
    <source>
        <dbReference type="EnsemblMetazoa" id="HelroP90301"/>
    </source>
</evidence>
<reference evidence="2" key="3">
    <citation type="submission" date="2015-06" db="UniProtKB">
        <authorList>
            <consortium name="EnsemblMetazoa"/>
        </authorList>
    </citation>
    <scope>IDENTIFICATION</scope>
</reference>
<evidence type="ECO:0000313" key="3">
    <source>
        <dbReference type="Proteomes" id="UP000015101"/>
    </source>
</evidence>
<name>T1G7N9_HELRO</name>
<dbReference type="KEGG" id="hro:HELRODRAFT_90301"/>
<dbReference type="Pfam" id="PF14776">
    <property type="entry name" value="UNC-79"/>
    <property type="match status" value="1"/>
</dbReference>
<dbReference type="STRING" id="6412.T1G7N9"/>
<proteinExistence type="predicted"/>
<dbReference type="HOGENOM" id="CLU_1040408_0_0_1"/>
<evidence type="ECO:0000313" key="1">
    <source>
        <dbReference type="EMBL" id="ESN91235.1"/>
    </source>
</evidence>
<dbReference type="InParanoid" id="T1G7N9"/>
<organism evidence="2 3">
    <name type="scientific">Helobdella robusta</name>
    <name type="common">Californian leech</name>
    <dbReference type="NCBI Taxonomy" id="6412"/>
    <lineage>
        <taxon>Eukaryota</taxon>
        <taxon>Metazoa</taxon>
        <taxon>Spiralia</taxon>
        <taxon>Lophotrochozoa</taxon>
        <taxon>Annelida</taxon>
        <taxon>Clitellata</taxon>
        <taxon>Hirudinea</taxon>
        <taxon>Rhynchobdellida</taxon>
        <taxon>Glossiphoniidae</taxon>
        <taxon>Helobdella</taxon>
    </lineage>
</organism>
<dbReference type="Proteomes" id="UP000015101">
    <property type="component" value="Unassembled WGS sequence"/>
</dbReference>
<protein>
    <submittedName>
        <fullName evidence="1 2">Uncharacterized protein</fullName>
    </submittedName>
</protein>
<dbReference type="PANTHER" id="PTHR21696:SF2">
    <property type="entry name" value="PROTEIN UNC-79 HOMOLOG"/>
    <property type="match status" value="1"/>
</dbReference>
<accession>T1G7N9</accession>
<dbReference type="eggNOG" id="KOG4820">
    <property type="taxonomic scope" value="Eukaryota"/>
</dbReference>
<keyword evidence="3" id="KW-1185">Reference proteome</keyword>
<dbReference type="GeneID" id="20217086"/>
<dbReference type="PANTHER" id="PTHR21696">
    <property type="entry name" value="PROTEIN UNC-79 HOMOLOG"/>
    <property type="match status" value="1"/>
</dbReference>
<sequence length="268" mass="30452">FFSVTAKIRILKDYHLRIINSVYPIPSGFDIANNLRYFSQTLIGVLKDVPLSTKHLFIRRKTNRECLQVFPDLDYMHLYETVECIINDVSVILTGQHALGESLLCVLGCLAPFLSSSILDTLPNLVASTLTTFPSSLHRDILMLLCNNLLPVTISNLMGQNCTYATDSVPSVLMIVFQFSHSKEYHSMIVECLMALKKDVYKDLLYVIAYGASQSREVASHLLFYYWPQLNPMCFDFSGIHGTYHGSFLKYFSFFHCLGLLKFCEIGL</sequence>
<gene>
    <name evidence="2" type="primary">20217086</name>
    <name evidence="1" type="ORF">HELRODRAFT_90301</name>
</gene>
<reference evidence="3" key="1">
    <citation type="submission" date="2012-12" db="EMBL/GenBank/DDBJ databases">
        <authorList>
            <person name="Hellsten U."/>
            <person name="Grimwood J."/>
            <person name="Chapman J.A."/>
            <person name="Shapiro H."/>
            <person name="Aerts A."/>
            <person name="Otillar R.P."/>
            <person name="Terry A.Y."/>
            <person name="Boore J.L."/>
            <person name="Simakov O."/>
            <person name="Marletaz F."/>
            <person name="Cho S.-J."/>
            <person name="Edsinger-Gonzales E."/>
            <person name="Havlak P."/>
            <person name="Kuo D.-H."/>
            <person name="Larsson T."/>
            <person name="Lv J."/>
            <person name="Arendt D."/>
            <person name="Savage R."/>
            <person name="Osoegawa K."/>
            <person name="de Jong P."/>
            <person name="Lindberg D.R."/>
            <person name="Seaver E.C."/>
            <person name="Weisblat D.A."/>
            <person name="Putnam N.H."/>
            <person name="Grigoriev I.V."/>
            <person name="Rokhsar D.S."/>
        </authorList>
    </citation>
    <scope>NUCLEOTIDE SEQUENCE</scope>
</reference>
<dbReference type="EMBL" id="AMQM01007968">
    <property type="status" value="NOT_ANNOTATED_CDS"/>
    <property type="molecule type" value="Genomic_DNA"/>
</dbReference>
<dbReference type="RefSeq" id="XP_009030628.1">
    <property type="nucleotide sequence ID" value="XM_009032380.1"/>
</dbReference>
<dbReference type="CTD" id="20217086"/>
<dbReference type="OMA" id="DESINYS"/>